<reference evidence="1" key="1">
    <citation type="submission" date="2009-11" db="EMBL/GenBank/DDBJ databases">
        <authorList>
            <consortium name="The Broad Institute Genome Sequencing Platform"/>
            <person name="Ward D."/>
            <person name="Feldgarden M."/>
            <person name="Earl A."/>
            <person name="Young S.K."/>
            <person name="Zeng Q."/>
            <person name="Koehrsen M."/>
            <person name="Alvarado L."/>
            <person name="Berlin A."/>
            <person name="Bochicchio J."/>
            <person name="Borenstein D."/>
            <person name="Chapman S.B."/>
            <person name="Chen Z."/>
            <person name="Engels R."/>
            <person name="Freedman E."/>
            <person name="Gellesch M."/>
            <person name="Goldberg J."/>
            <person name="Griggs A."/>
            <person name="Gujja S."/>
            <person name="Heilman E."/>
            <person name="Heiman D."/>
            <person name="Hepburn T."/>
            <person name="Howarth C."/>
            <person name="Jen D."/>
            <person name="Larson L."/>
            <person name="Lewis B."/>
            <person name="Mehta T."/>
            <person name="Park D."/>
            <person name="Pearson M."/>
            <person name="Roberts A."/>
            <person name="Saif S."/>
            <person name="Shea T."/>
            <person name="Shenoy N."/>
            <person name="Sisk P."/>
            <person name="Stolte C."/>
            <person name="Sykes S."/>
            <person name="Thomson T."/>
            <person name="Walk T."/>
            <person name="White J."/>
            <person name="Yandava C."/>
            <person name="Izard J."/>
            <person name="Baranova O.V."/>
            <person name="Blanton J.M."/>
            <person name="Tanner A.C."/>
            <person name="Dewhirst F.E."/>
            <person name="Haas B."/>
            <person name="Nusbaum C."/>
            <person name="Birren B."/>
        </authorList>
    </citation>
    <scope>NUCLEOTIDE SEQUENCE [LARGE SCALE GENOMIC DNA]</scope>
    <source>
        <strain evidence="1">1-1 BBBD Race 1</strain>
    </source>
</reference>
<evidence type="ECO:0000313" key="1">
    <source>
        <dbReference type="EMBL" id="OAV84953.1"/>
    </source>
</evidence>
<reference evidence="2" key="4">
    <citation type="submission" date="2025-05" db="UniProtKB">
        <authorList>
            <consortium name="EnsemblFungi"/>
        </authorList>
    </citation>
    <scope>IDENTIFICATION</scope>
    <source>
        <strain evidence="2">isolate 1-1 / race 1 (BBBD)</strain>
    </source>
</reference>
<protein>
    <submittedName>
        <fullName evidence="1 2">Uncharacterized protein</fullName>
    </submittedName>
</protein>
<keyword evidence="3" id="KW-1185">Reference proteome</keyword>
<feature type="non-terminal residue" evidence="1">
    <location>
        <position position="1"/>
    </location>
</feature>
<name>A0A180FZE9_PUCT1</name>
<dbReference type="EMBL" id="ADAS02009141">
    <property type="protein sequence ID" value="OAV84953.1"/>
    <property type="molecule type" value="Genomic_DNA"/>
</dbReference>
<dbReference type="AlphaFoldDB" id="A0A180FZE9"/>
<dbReference type="Proteomes" id="UP000005240">
    <property type="component" value="Unassembled WGS sequence"/>
</dbReference>
<evidence type="ECO:0000313" key="3">
    <source>
        <dbReference type="Proteomes" id="UP000005240"/>
    </source>
</evidence>
<dbReference type="VEuPathDB" id="FungiDB:PTTG_30920"/>
<proteinExistence type="predicted"/>
<evidence type="ECO:0000313" key="2">
    <source>
        <dbReference type="EnsemblFungi" id="PTTG_30920-t43_1-p1"/>
    </source>
</evidence>
<gene>
    <name evidence="1" type="ORF">PTTG_30920</name>
</gene>
<sequence>STPRSDSATDHSISPAEDHRQGFCSVNDFAVLVHSSDLMELNDLIVAFREPSLFASSQLPLLIISTAQALLSLNSSRVPSEPIISATFLNSPPL</sequence>
<reference evidence="2 3" key="3">
    <citation type="journal article" date="2017" name="G3 (Bethesda)">
        <title>Comparative analysis highlights variable genome content of wheat rusts and divergence of the mating loci.</title>
        <authorList>
            <person name="Cuomo C.A."/>
            <person name="Bakkeren G."/>
            <person name="Khalil H.B."/>
            <person name="Panwar V."/>
            <person name="Joly D."/>
            <person name="Linning R."/>
            <person name="Sakthikumar S."/>
            <person name="Song X."/>
            <person name="Adiconis X."/>
            <person name="Fan L."/>
            <person name="Goldberg J.M."/>
            <person name="Levin J.Z."/>
            <person name="Young S."/>
            <person name="Zeng Q."/>
            <person name="Anikster Y."/>
            <person name="Bruce M."/>
            <person name="Wang M."/>
            <person name="Yin C."/>
            <person name="McCallum B."/>
            <person name="Szabo L.J."/>
            <person name="Hulbert S."/>
            <person name="Chen X."/>
            <person name="Fellers J.P."/>
        </authorList>
    </citation>
    <scope>NUCLEOTIDE SEQUENCE</scope>
    <source>
        <strain evidence="3">Isolate 1-1 / race 1 (BBBD)</strain>
        <strain evidence="2">isolate 1-1 / race 1 (BBBD)</strain>
    </source>
</reference>
<accession>A0A180FZE9</accession>
<reference evidence="1" key="2">
    <citation type="submission" date="2016-05" db="EMBL/GenBank/DDBJ databases">
        <title>Comparative analysis highlights variable genome content of wheat rusts and divergence of the mating loci.</title>
        <authorList>
            <person name="Cuomo C.A."/>
            <person name="Bakkeren G."/>
            <person name="Szabo L."/>
            <person name="Khalil H."/>
            <person name="Joly D."/>
            <person name="Goldberg J."/>
            <person name="Young S."/>
            <person name="Zeng Q."/>
            <person name="Fellers J."/>
        </authorList>
    </citation>
    <scope>NUCLEOTIDE SEQUENCE [LARGE SCALE GENOMIC DNA]</scope>
    <source>
        <strain evidence="1">1-1 BBBD Race 1</strain>
    </source>
</reference>
<organism evidence="1">
    <name type="scientific">Puccinia triticina (isolate 1-1 / race 1 (BBBD))</name>
    <name type="common">Brown leaf rust fungus</name>
    <dbReference type="NCBI Taxonomy" id="630390"/>
    <lineage>
        <taxon>Eukaryota</taxon>
        <taxon>Fungi</taxon>
        <taxon>Dikarya</taxon>
        <taxon>Basidiomycota</taxon>
        <taxon>Pucciniomycotina</taxon>
        <taxon>Pucciniomycetes</taxon>
        <taxon>Pucciniales</taxon>
        <taxon>Pucciniaceae</taxon>
        <taxon>Puccinia</taxon>
    </lineage>
</organism>
<dbReference type="EnsemblFungi" id="PTTG_30920-t43_1">
    <property type="protein sequence ID" value="PTTG_30920-t43_1-p1"/>
    <property type="gene ID" value="PTTG_30920"/>
</dbReference>